<keyword evidence="6" id="KW-1185">Reference proteome</keyword>
<organism evidence="5 6">
    <name type="scientific">Cyclobacterium xiamenense</name>
    <dbReference type="NCBI Taxonomy" id="1297121"/>
    <lineage>
        <taxon>Bacteria</taxon>
        <taxon>Pseudomonadati</taxon>
        <taxon>Bacteroidota</taxon>
        <taxon>Cytophagia</taxon>
        <taxon>Cytophagales</taxon>
        <taxon>Cyclobacteriaceae</taxon>
        <taxon>Cyclobacterium</taxon>
    </lineage>
</organism>
<feature type="domain" description="DUF1549" evidence="2">
    <location>
        <begin position="167"/>
        <end position="371"/>
    </location>
</feature>
<dbReference type="GO" id="GO:0009055">
    <property type="term" value="F:electron transfer activity"/>
    <property type="evidence" value="ECO:0007669"/>
    <property type="project" value="InterPro"/>
</dbReference>
<dbReference type="STRING" id="1416801.SAMN05192553_104437"/>
<evidence type="ECO:0000259" key="2">
    <source>
        <dbReference type="Pfam" id="PF07583"/>
    </source>
</evidence>
<evidence type="ECO:0000259" key="3">
    <source>
        <dbReference type="Pfam" id="PF07587"/>
    </source>
</evidence>
<evidence type="ECO:0000313" key="6">
    <source>
        <dbReference type="Proteomes" id="UP000199403"/>
    </source>
</evidence>
<evidence type="ECO:0000313" key="5">
    <source>
        <dbReference type="EMBL" id="SEJ52005.1"/>
    </source>
</evidence>
<dbReference type="InterPro" id="IPR011429">
    <property type="entry name" value="Cyt_c_Planctomycete-type"/>
</dbReference>
<dbReference type="Pfam" id="PF07583">
    <property type="entry name" value="PSCyt2"/>
    <property type="match status" value="1"/>
</dbReference>
<dbReference type="InterPro" id="IPR022655">
    <property type="entry name" value="DUF1553"/>
</dbReference>
<sequence>MAMQVKNRFYAYSGILFLLFVGATMHGCGDVDTREEMPDQVSFNFHIRPILSDNCFACHGPDANKREAGLRLDTEEGAYAALKENPDKHAIVPGKPGESMLFARISSEEASEMMPPPESNLKLSDFDKQLIRKWIQQGAEYQPHWAFVPPQKQAAPENGHPGWSDHPVDRFVFTKMRANGLQPNPEADKAHQLKRLSLDITGLPPSPEEVRSFVEGQRSWEEMVDLYLSKPTYGEKMALLWLDIARYSDSFGYQNDNIRTQWPYRDWVIHAFNKNLSYDTFLTWQLAGDLLPNPTKEQLLATAFNRNHKITEEEGVIHEEYRVEYVLDKTNTFSKVTLGITMECAQCHDHKYDPVSQKDYFSLYAFFNNTPEKGFEGGAGSPVRAKTPLIWVEEEDTQDILSFVNHPDTARVAVSIMQDLPDSIRPTRVLDRGLYDAPTGEPLLASTPAVIKPFDGDLPRNRLGLVQWALAPDHPLTSRVFVNLIWQEIFGAGLVPSAGDFGMQGKLPTHPELLDWLAVDFRENGWDIKQLIKRIVTSATYRQSAVIAPDHLEKDPENVYLARYPRKRLHAELIRDFVLASSGLLVPEIGGPSVKPYQPEGLWEASSSGRGELNIYRQDKGNKLYRRGIYTFIKLTLPPPALLIFDGSNRDICQVSRNRTNTPLQALALLNDPMVLEASRVLAENLTQSGDSPEDAIEEAFVRVLCRFPNQAEKEALLAFFQEELERYSDDRAAATELLTAGEYPSQVHETPERPAALMQVIVALYNLEETLTKT</sequence>
<evidence type="ECO:0000259" key="4">
    <source>
        <dbReference type="Pfam" id="PF07635"/>
    </source>
</evidence>
<feature type="coiled-coil region" evidence="1">
    <location>
        <begin position="711"/>
        <end position="738"/>
    </location>
</feature>
<keyword evidence="1" id="KW-0175">Coiled coil</keyword>
<dbReference type="Pfam" id="PF07587">
    <property type="entry name" value="PSD1"/>
    <property type="match status" value="1"/>
</dbReference>
<protein>
    <submittedName>
        <fullName evidence="5">Planctomycete cytochrome C</fullName>
    </submittedName>
</protein>
<dbReference type="GO" id="GO:0020037">
    <property type="term" value="F:heme binding"/>
    <property type="evidence" value="ECO:0007669"/>
    <property type="project" value="InterPro"/>
</dbReference>
<dbReference type="InterPro" id="IPR036909">
    <property type="entry name" value="Cyt_c-like_dom_sf"/>
</dbReference>
<dbReference type="EMBL" id="FNZH01000004">
    <property type="protein sequence ID" value="SEJ52005.1"/>
    <property type="molecule type" value="Genomic_DNA"/>
</dbReference>
<reference evidence="6" key="1">
    <citation type="submission" date="2016-10" db="EMBL/GenBank/DDBJ databases">
        <authorList>
            <person name="Varghese N."/>
            <person name="Submissions S."/>
        </authorList>
    </citation>
    <scope>NUCLEOTIDE SEQUENCE [LARGE SCALE GENOMIC DNA]</scope>
    <source>
        <strain evidence="6">IBRC-M 10761</strain>
    </source>
</reference>
<feature type="domain" description="Cytochrome C Planctomycete-type" evidence="4">
    <location>
        <begin position="55"/>
        <end position="118"/>
    </location>
</feature>
<dbReference type="InterPro" id="IPR011444">
    <property type="entry name" value="DUF1549"/>
</dbReference>
<dbReference type="PANTHER" id="PTHR35889">
    <property type="entry name" value="CYCLOINULO-OLIGOSACCHARIDE FRUCTANOTRANSFERASE-RELATED"/>
    <property type="match status" value="1"/>
</dbReference>
<name>A0A1H6ZT77_9BACT</name>
<dbReference type="SUPFAM" id="SSF46626">
    <property type="entry name" value="Cytochrome c"/>
    <property type="match status" value="1"/>
</dbReference>
<proteinExistence type="predicted"/>
<dbReference type="PANTHER" id="PTHR35889:SF3">
    <property type="entry name" value="F-BOX DOMAIN-CONTAINING PROTEIN"/>
    <property type="match status" value="1"/>
</dbReference>
<dbReference type="OrthoDB" id="1450284at2"/>
<feature type="domain" description="DUF1553" evidence="3">
    <location>
        <begin position="461"/>
        <end position="720"/>
    </location>
</feature>
<dbReference type="Proteomes" id="UP000199403">
    <property type="component" value="Unassembled WGS sequence"/>
</dbReference>
<evidence type="ECO:0000256" key="1">
    <source>
        <dbReference type="SAM" id="Coils"/>
    </source>
</evidence>
<gene>
    <name evidence="5" type="ORF">SAMN05192553_104437</name>
</gene>
<accession>A0A1H6ZT77</accession>
<dbReference type="AlphaFoldDB" id="A0A1H6ZT77"/>
<dbReference type="Pfam" id="PF07635">
    <property type="entry name" value="PSCyt1"/>
    <property type="match status" value="1"/>
</dbReference>